<keyword evidence="1" id="KW-1133">Transmembrane helix</keyword>
<evidence type="ECO:0000313" key="3">
    <source>
        <dbReference type="Proteomes" id="UP001432322"/>
    </source>
</evidence>
<protein>
    <submittedName>
        <fullName evidence="2">Uncharacterized protein</fullName>
    </submittedName>
</protein>
<sequence length="124" mass="13775">TMAMGMSSSSMIVFIMNLIALIWPLCVFGLIFWSGVFLIIIFAIWPSTVIFLGIFGACAKNTCCLMAHNIMRIIESVFFIIFTISGFAAAVSPGYFKNQLRHQRPGMAEHEIAGSTKYLWPATI</sequence>
<feature type="non-terminal residue" evidence="2">
    <location>
        <position position="1"/>
    </location>
</feature>
<accession>A0AAV5UUQ3</accession>
<feature type="non-terminal residue" evidence="2">
    <location>
        <position position="124"/>
    </location>
</feature>
<feature type="transmembrane region" description="Helical" evidence="1">
    <location>
        <begin position="70"/>
        <end position="91"/>
    </location>
</feature>
<name>A0AAV5UUQ3_9BILA</name>
<evidence type="ECO:0000313" key="2">
    <source>
        <dbReference type="EMBL" id="GMT09953.1"/>
    </source>
</evidence>
<reference evidence="2" key="1">
    <citation type="submission" date="2023-10" db="EMBL/GenBank/DDBJ databases">
        <title>Genome assembly of Pristionchus species.</title>
        <authorList>
            <person name="Yoshida K."/>
            <person name="Sommer R.J."/>
        </authorList>
    </citation>
    <scope>NUCLEOTIDE SEQUENCE</scope>
    <source>
        <strain evidence="2">RS5133</strain>
    </source>
</reference>
<keyword evidence="3" id="KW-1185">Reference proteome</keyword>
<proteinExistence type="predicted"/>
<keyword evidence="1" id="KW-0472">Membrane</keyword>
<comment type="caution">
    <text evidence="2">The sequence shown here is derived from an EMBL/GenBank/DDBJ whole genome shotgun (WGS) entry which is preliminary data.</text>
</comment>
<gene>
    <name evidence="2" type="ORF">PFISCL1PPCAC_1250</name>
</gene>
<feature type="transmembrane region" description="Helical" evidence="1">
    <location>
        <begin position="39"/>
        <end position="58"/>
    </location>
</feature>
<dbReference type="EMBL" id="BTSY01000001">
    <property type="protein sequence ID" value="GMT09953.1"/>
    <property type="molecule type" value="Genomic_DNA"/>
</dbReference>
<dbReference type="Proteomes" id="UP001432322">
    <property type="component" value="Unassembled WGS sequence"/>
</dbReference>
<feature type="transmembrane region" description="Helical" evidence="1">
    <location>
        <begin position="12"/>
        <end position="33"/>
    </location>
</feature>
<dbReference type="AlphaFoldDB" id="A0AAV5UUQ3"/>
<keyword evidence="1" id="KW-0812">Transmembrane</keyword>
<organism evidence="2 3">
    <name type="scientific">Pristionchus fissidentatus</name>
    <dbReference type="NCBI Taxonomy" id="1538716"/>
    <lineage>
        <taxon>Eukaryota</taxon>
        <taxon>Metazoa</taxon>
        <taxon>Ecdysozoa</taxon>
        <taxon>Nematoda</taxon>
        <taxon>Chromadorea</taxon>
        <taxon>Rhabditida</taxon>
        <taxon>Rhabditina</taxon>
        <taxon>Diplogasteromorpha</taxon>
        <taxon>Diplogasteroidea</taxon>
        <taxon>Neodiplogasteridae</taxon>
        <taxon>Pristionchus</taxon>
    </lineage>
</organism>
<evidence type="ECO:0000256" key="1">
    <source>
        <dbReference type="SAM" id="Phobius"/>
    </source>
</evidence>